<keyword evidence="2" id="KW-1185">Reference proteome</keyword>
<proteinExistence type="predicted"/>
<sequence>MDDRPSKQVNRFALQLDDSGSYDFVIDGVRLRGQIYGPDDATGADVTLLSVQHALT</sequence>
<dbReference type="EMBL" id="BAABCJ010000005">
    <property type="protein sequence ID" value="GAA3707514.1"/>
    <property type="molecule type" value="Genomic_DNA"/>
</dbReference>
<protein>
    <submittedName>
        <fullName evidence="1">Uncharacterized protein</fullName>
    </submittedName>
</protein>
<comment type="caution">
    <text evidence="1">The sequence shown here is derived from an EMBL/GenBank/DDBJ whole genome shotgun (WGS) entry which is preliminary data.</text>
</comment>
<evidence type="ECO:0000313" key="1">
    <source>
        <dbReference type="EMBL" id="GAA3707514.1"/>
    </source>
</evidence>
<gene>
    <name evidence="1" type="ORF">GCM10022377_21640</name>
</gene>
<organism evidence="1 2">
    <name type="scientific">Zhihengliuella alba</name>
    <dbReference type="NCBI Taxonomy" id="547018"/>
    <lineage>
        <taxon>Bacteria</taxon>
        <taxon>Bacillati</taxon>
        <taxon>Actinomycetota</taxon>
        <taxon>Actinomycetes</taxon>
        <taxon>Micrococcales</taxon>
        <taxon>Micrococcaceae</taxon>
        <taxon>Zhihengliuella</taxon>
    </lineage>
</organism>
<dbReference type="Proteomes" id="UP001501536">
    <property type="component" value="Unassembled WGS sequence"/>
</dbReference>
<dbReference type="RefSeq" id="WP_344884239.1">
    <property type="nucleotide sequence ID" value="NZ_BAABCJ010000005.1"/>
</dbReference>
<accession>A0ABP7DSR8</accession>
<reference evidence="2" key="1">
    <citation type="journal article" date="2019" name="Int. J. Syst. Evol. Microbiol.">
        <title>The Global Catalogue of Microorganisms (GCM) 10K type strain sequencing project: providing services to taxonomists for standard genome sequencing and annotation.</title>
        <authorList>
            <consortium name="The Broad Institute Genomics Platform"/>
            <consortium name="The Broad Institute Genome Sequencing Center for Infectious Disease"/>
            <person name="Wu L."/>
            <person name="Ma J."/>
        </authorList>
    </citation>
    <scope>NUCLEOTIDE SEQUENCE [LARGE SCALE GENOMIC DNA]</scope>
    <source>
        <strain evidence="2">JCM 16961</strain>
    </source>
</reference>
<name>A0ABP7DSR8_9MICC</name>
<evidence type="ECO:0000313" key="2">
    <source>
        <dbReference type="Proteomes" id="UP001501536"/>
    </source>
</evidence>